<feature type="transmembrane region" description="Helical" evidence="1">
    <location>
        <begin position="277"/>
        <end position="300"/>
    </location>
</feature>
<protein>
    <recommendedName>
        <fullName evidence="4">Integral membrane protein</fullName>
    </recommendedName>
</protein>
<evidence type="ECO:0000256" key="1">
    <source>
        <dbReference type="SAM" id="Phobius"/>
    </source>
</evidence>
<keyword evidence="1" id="KW-0812">Transmembrane</keyword>
<dbReference type="EMBL" id="BOMG01000116">
    <property type="protein sequence ID" value="GID60954.1"/>
    <property type="molecule type" value="Genomic_DNA"/>
</dbReference>
<feature type="transmembrane region" description="Helical" evidence="1">
    <location>
        <begin position="114"/>
        <end position="140"/>
    </location>
</feature>
<name>A0ABQ3XR18_9ACTN</name>
<accession>A0ABQ3XR18</accession>
<feature type="transmembrane region" description="Helical" evidence="1">
    <location>
        <begin position="161"/>
        <end position="184"/>
    </location>
</feature>
<evidence type="ECO:0000313" key="2">
    <source>
        <dbReference type="EMBL" id="GID60954.1"/>
    </source>
</evidence>
<reference evidence="2 3" key="1">
    <citation type="submission" date="2021-01" db="EMBL/GenBank/DDBJ databases">
        <title>Whole genome shotgun sequence of Actinoplanes couchii NBRC 106145.</title>
        <authorList>
            <person name="Komaki H."/>
            <person name="Tamura T."/>
        </authorList>
    </citation>
    <scope>NUCLEOTIDE SEQUENCE [LARGE SCALE GENOMIC DNA]</scope>
    <source>
        <strain evidence="2 3">NBRC 106145</strain>
    </source>
</reference>
<keyword evidence="1" id="KW-1133">Transmembrane helix</keyword>
<proteinExistence type="predicted"/>
<feature type="transmembrane region" description="Helical" evidence="1">
    <location>
        <begin position="12"/>
        <end position="34"/>
    </location>
</feature>
<feature type="transmembrane region" description="Helical" evidence="1">
    <location>
        <begin position="46"/>
        <end position="68"/>
    </location>
</feature>
<keyword evidence="3" id="KW-1185">Reference proteome</keyword>
<comment type="caution">
    <text evidence="2">The sequence shown here is derived from an EMBL/GenBank/DDBJ whole genome shotgun (WGS) entry which is preliminary data.</text>
</comment>
<feature type="transmembrane region" description="Helical" evidence="1">
    <location>
        <begin position="80"/>
        <end position="102"/>
    </location>
</feature>
<evidence type="ECO:0008006" key="4">
    <source>
        <dbReference type="Google" id="ProtNLM"/>
    </source>
</evidence>
<keyword evidence="1" id="KW-0472">Membrane</keyword>
<dbReference type="Proteomes" id="UP000612282">
    <property type="component" value="Unassembled WGS sequence"/>
</dbReference>
<feature type="transmembrane region" description="Helical" evidence="1">
    <location>
        <begin position="204"/>
        <end position="227"/>
    </location>
</feature>
<organism evidence="2 3">
    <name type="scientific">Actinoplanes couchii</name>
    <dbReference type="NCBI Taxonomy" id="403638"/>
    <lineage>
        <taxon>Bacteria</taxon>
        <taxon>Bacillati</taxon>
        <taxon>Actinomycetota</taxon>
        <taxon>Actinomycetes</taxon>
        <taxon>Micromonosporales</taxon>
        <taxon>Micromonosporaceae</taxon>
        <taxon>Actinoplanes</taxon>
    </lineage>
</organism>
<sequence length="322" mass="33746">MVRLARWLAWPALAAAIIQWGAFVALMAVLSFMPRVAPEPTAPGEVLILLAGVGLVVSVPALVGWAAVRAANGRPGGRAVLWTFGPLGVALSGTMAYLAWYLMTDIGQTENPELMLIVLILASSMLYILPLIISAVLWMLTPARAYLAWHRPDDREALGRGLLTAAVALLAVALLAALITAVLMTFAPRELAETGDADRLASALTYATIVAGVVSVMDILLLGGTVLTRLTGRWILRTLVYGTGMVLVLALMPAITVIGLGVGAVGDESGDDVALTYAWTGITLFSLGAILHLIAMLLVAMPSVSSLVATDGSPDDAEPRPY</sequence>
<evidence type="ECO:0000313" key="3">
    <source>
        <dbReference type="Proteomes" id="UP000612282"/>
    </source>
</evidence>
<gene>
    <name evidence="2" type="ORF">Aco03nite_093580</name>
</gene>
<feature type="transmembrane region" description="Helical" evidence="1">
    <location>
        <begin position="239"/>
        <end position="265"/>
    </location>
</feature>